<feature type="compositionally biased region" description="Basic and acidic residues" evidence="1">
    <location>
        <begin position="146"/>
        <end position="163"/>
    </location>
</feature>
<feature type="domain" description="GEVED" evidence="5">
    <location>
        <begin position="614"/>
        <end position="697"/>
    </location>
</feature>
<dbReference type="Pfam" id="PF20009">
    <property type="entry name" value="GEVED"/>
    <property type="match status" value="1"/>
</dbReference>
<feature type="domain" description="SpaA-like prealbumin fold" evidence="3">
    <location>
        <begin position="821"/>
        <end position="903"/>
    </location>
</feature>
<evidence type="ECO:0000259" key="3">
    <source>
        <dbReference type="Pfam" id="PF17802"/>
    </source>
</evidence>
<dbReference type="InterPro" id="IPR040683">
    <property type="entry name" value="CshA_NR2"/>
</dbReference>
<dbReference type="Pfam" id="PF18651">
    <property type="entry name" value="CshA_NR2"/>
    <property type="match status" value="1"/>
</dbReference>
<keyword evidence="7" id="KW-1185">Reference proteome</keyword>
<dbReference type="InterPro" id="IPR041033">
    <property type="entry name" value="SpaA_PFL_dom_1"/>
</dbReference>
<organism evidence="6 7">
    <name type="scientific">Schaalia canis</name>
    <dbReference type="NCBI Taxonomy" id="100469"/>
    <lineage>
        <taxon>Bacteria</taxon>
        <taxon>Bacillati</taxon>
        <taxon>Actinomycetota</taxon>
        <taxon>Actinomycetes</taxon>
        <taxon>Actinomycetales</taxon>
        <taxon>Actinomycetaceae</taxon>
        <taxon>Schaalia</taxon>
    </lineage>
</organism>
<reference evidence="6 7" key="1">
    <citation type="submission" date="2018-11" db="EMBL/GenBank/DDBJ databases">
        <title>Genomes From Bacteria Associated with the Canine Oral Cavity: a Test Case for Automated Genome-Based Taxonomic Assignment.</title>
        <authorList>
            <person name="Coil D.A."/>
            <person name="Jospin G."/>
            <person name="Darling A.E."/>
            <person name="Wallis C."/>
            <person name="Davis I.J."/>
            <person name="Harris S."/>
            <person name="Eisen J.A."/>
            <person name="Holcombe L.J."/>
            <person name="O'Flynn C."/>
        </authorList>
    </citation>
    <scope>NUCLEOTIDE SEQUENCE [LARGE SCALE GENOMIC DNA]</scope>
    <source>
        <strain evidence="6 7">OH770</strain>
    </source>
</reference>
<gene>
    <name evidence="6" type="ORF">EII11_04735</name>
</gene>
<dbReference type="Proteomes" id="UP000280444">
    <property type="component" value="Unassembled WGS sequence"/>
</dbReference>
<proteinExistence type="predicted"/>
<name>A0A3P1SE54_9ACTO</name>
<keyword evidence="2" id="KW-0812">Transmembrane</keyword>
<dbReference type="InterPro" id="IPR045474">
    <property type="entry name" value="GEVED"/>
</dbReference>
<feature type="region of interest" description="Disordered" evidence="1">
    <location>
        <begin position="561"/>
        <end position="582"/>
    </location>
</feature>
<evidence type="ECO:0000259" key="4">
    <source>
        <dbReference type="Pfam" id="PF18651"/>
    </source>
</evidence>
<accession>A0A3P1SE54</accession>
<feature type="domain" description="SpaA-like prealbumin fold" evidence="3">
    <location>
        <begin position="928"/>
        <end position="1021"/>
    </location>
</feature>
<comment type="caution">
    <text evidence="6">The sequence shown here is derived from an EMBL/GenBank/DDBJ whole genome shotgun (WGS) entry which is preliminary data.</text>
</comment>
<feature type="domain" description="Surface adhesin CshA non-repetitive" evidence="4">
    <location>
        <begin position="206"/>
        <end position="495"/>
    </location>
</feature>
<sequence length="1073" mass="114221">MKHGKRDSRLALSLRARAHQPRRSILRSSFAAFLTLSMLAALNSSFAIDIALERDSDQAQSAQSDIYRAAVEGDDAREPGIHGHDLRDQEPGGTSDDHQVPSQHDEVSTGSKDGENEGASSPDVSGAPVGDANEATEEGSAAETVEPQKDEGSEVAGEKKPEESPAGYSGFFRARQPSGTSAVPRDPSILPAVFAKGGSGRYKEWIQWLQWGNYNDDFAGTSRPDVPVLNYGRPRTIRNYRDFGTSGYLLTQCTLSNLTYHSARSGVPDVQARGPLVATVPGAWAGDVLDNLYNSGKGGQWSSGGEVRASWETYPEHYTNLNEMVIGLANGYAYNGNGSIAGQKYTASGFSSEVSFNIQCSAELVEPSGQKRNIPLNGLVFADAEASSAYDGGDRDEWIQAYAWNPGTKWRVLDTLRSDGCPTFARGSYLDADINSTQLLRLIPSGKECVYQNQGRYRTPSGVGGPGAVMFMEGANGATIRMQGSGYSAVALGMVIASDFGDAPSSYGIAGSLFQPKWSAGQPANNSTHEAHVGANLMETRPATVIPGPTRLGQLIDADSRYSASAGADQDDQSGQQPSDEDALNAGELRTEGILVGPGGTLTKDVPCQGPGKVAGWIDWNRDGHFNNPNERSNVVTCSGSKATLVWTVPSDVKRSVAGEPGSANTYMRLRIADVADDNQMLPTGVTTAGEVEDYELRVYVPTVTLEKTVSAPWASNPLPASSWTLQLRHRKFTGAGYFVTGNGRTAETPVSASLYTLTENSNAPEAVAYEAGQWVCSEAPGSVKPPSQRFQSVLVAADRLRVAGADRVLCRVMNTTKPASLAWQKTNKATGAHLGGSSWTLRGPSHPSGVTVEDCISGACGGLDKDNRPGFFKVTQLKWGDYTVQELAAPAGFRKDGRTHHFPHMVDGIIDVALPAPIPNAPNDTPIIWRKVDASPQASPLSGSEWTLQRGNAAALTVADCVADAPSQCAGPDKDHRGGYFRVLVRDEGAYTLTETAAPIGYRRSREPIRRNISAQELGTQIDLGAIQNFAITPPALPFTGGTSADTFFIAGGGILAAAMLAAAYRRRQTDA</sequence>
<evidence type="ECO:0000256" key="1">
    <source>
        <dbReference type="SAM" id="MobiDB-lite"/>
    </source>
</evidence>
<dbReference type="Gene3D" id="2.60.40.10">
    <property type="entry name" value="Immunoglobulins"/>
    <property type="match status" value="2"/>
</dbReference>
<dbReference type="GO" id="GO:0005975">
    <property type="term" value="P:carbohydrate metabolic process"/>
    <property type="evidence" value="ECO:0007669"/>
    <property type="project" value="UniProtKB-ARBA"/>
</dbReference>
<feature type="transmembrane region" description="Helical" evidence="2">
    <location>
        <begin position="1048"/>
        <end position="1066"/>
    </location>
</feature>
<dbReference type="OrthoDB" id="134475at2"/>
<feature type="compositionally biased region" description="Basic and acidic residues" evidence="1">
    <location>
        <begin position="74"/>
        <end position="115"/>
    </location>
</feature>
<keyword evidence="2" id="KW-1133">Transmembrane helix</keyword>
<evidence type="ECO:0000259" key="5">
    <source>
        <dbReference type="Pfam" id="PF20009"/>
    </source>
</evidence>
<evidence type="ECO:0000256" key="2">
    <source>
        <dbReference type="SAM" id="Phobius"/>
    </source>
</evidence>
<evidence type="ECO:0008006" key="8">
    <source>
        <dbReference type="Google" id="ProtNLM"/>
    </source>
</evidence>
<evidence type="ECO:0000313" key="7">
    <source>
        <dbReference type="Proteomes" id="UP000280444"/>
    </source>
</evidence>
<dbReference type="EMBL" id="RQZF01000003">
    <property type="protein sequence ID" value="RRC95581.1"/>
    <property type="molecule type" value="Genomic_DNA"/>
</dbReference>
<dbReference type="RefSeq" id="WP_124869349.1">
    <property type="nucleotide sequence ID" value="NZ_RQZF01000003.1"/>
</dbReference>
<dbReference type="AlphaFoldDB" id="A0A3P1SE54"/>
<feature type="region of interest" description="Disordered" evidence="1">
    <location>
        <begin position="73"/>
        <end position="187"/>
    </location>
</feature>
<feature type="compositionally biased region" description="Low complexity" evidence="1">
    <location>
        <begin position="563"/>
        <end position="578"/>
    </location>
</feature>
<keyword evidence="2" id="KW-0472">Membrane</keyword>
<protein>
    <recommendedName>
        <fullName evidence="8">LPXTG cell wall anchor domain-containing protein</fullName>
    </recommendedName>
</protein>
<evidence type="ECO:0000313" key="6">
    <source>
        <dbReference type="EMBL" id="RRC95581.1"/>
    </source>
</evidence>
<dbReference type="InterPro" id="IPR013783">
    <property type="entry name" value="Ig-like_fold"/>
</dbReference>
<dbReference type="Pfam" id="PF17802">
    <property type="entry name" value="SpaA"/>
    <property type="match status" value="2"/>
</dbReference>